<sequence length="44" mass="5447">MHFWVISARLPTSRVFIEHCPKFRKSLFEELLEGFLERVYWNSF</sequence>
<protein>
    <submittedName>
        <fullName evidence="2">Uncharacterized protein</fullName>
    </submittedName>
</protein>
<proteinExistence type="predicted"/>
<name>A0A9K3HZ48_HELAN</name>
<accession>A0A9K3HZ48</accession>
<keyword evidence="3" id="KW-1185">Reference proteome</keyword>
<organism evidence="2 3">
    <name type="scientific">Helianthus annuus</name>
    <name type="common">Common sunflower</name>
    <dbReference type="NCBI Taxonomy" id="4232"/>
    <lineage>
        <taxon>Eukaryota</taxon>
        <taxon>Viridiplantae</taxon>
        <taxon>Streptophyta</taxon>
        <taxon>Embryophyta</taxon>
        <taxon>Tracheophyta</taxon>
        <taxon>Spermatophyta</taxon>
        <taxon>Magnoliopsida</taxon>
        <taxon>eudicotyledons</taxon>
        <taxon>Gunneridae</taxon>
        <taxon>Pentapetalae</taxon>
        <taxon>asterids</taxon>
        <taxon>campanulids</taxon>
        <taxon>Asterales</taxon>
        <taxon>Asteraceae</taxon>
        <taxon>Asteroideae</taxon>
        <taxon>Heliantheae alliance</taxon>
        <taxon>Heliantheae</taxon>
        <taxon>Helianthus</taxon>
    </lineage>
</organism>
<dbReference type="EMBL" id="MNCJ02000325">
    <property type="protein sequence ID" value="KAF5786957.1"/>
    <property type="molecule type" value="Genomic_DNA"/>
</dbReference>
<reference evidence="2" key="1">
    <citation type="journal article" date="2017" name="Nature">
        <title>The sunflower genome provides insights into oil metabolism, flowering and Asterid evolution.</title>
        <authorList>
            <person name="Badouin H."/>
            <person name="Gouzy J."/>
            <person name="Grassa C.J."/>
            <person name="Murat F."/>
            <person name="Staton S.E."/>
            <person name="Cottret L."/>
            <person name="Lelandais-Briere C."/>
            <person name="Owens G.L."/>
            <person name="Carrere S."/>
            <person name="Mayjonade B."/>
            <person name="Legrand L."/>
            <person name="Gill N."/>
            <person name="Kane N.C."/>
            <person name="Bowers J.E."/>
            <person name="Hubner S."/>
            <person name="Bellec A."/>
            <person name="Berard A."/>
            <person name="Berges H."/>
            <person name="Blanchet N."/>
            <person name="Boniface M.C."/>
            <person name="Brunel D."/>
            <person name="Catrice O."/>
            <person name="Chaidir N."/>
            <person name="Claudel C."/>
            <person name="Donnadieu C."/>
            <person name="Faraut T."/>
            <person name="Fievet G."/>
            <person name="Helmstetter N."/>
            <person name="King M."/>
            <person name="Knapp S.J."/>
            <person name="Lai Z."/>
            <person name="Le Paslier M.C."/>
            <person name="Lippi Y."/>
            <person name="Lorenzon L."/>
            <person name="Mandel J.R."/>
            <person name="Marage G."/>
            <person name="Marchand G."/>
            <person name="Marquand E."/>
            <person name="Bret-Mestries E."/>
            <person name="Morien E."/>
            <person name="Nambeesan S."/>
            <person name="Nguyen T."/>
            <person name="Pegot-Espagnet P."/>
            <person name="Pouilly N."/>
            <person name="Raftis F."/>
            <person name="Sallet E."/>
            <person name="Schiex T."/>
            <person name="Thomas J."/>
            <person name="Vandecasteele C."/>
            <person name="Vares D."/>
            <person name="Vear F."/>
            <person name="Vautrin S."/>
            <person name="Crespi M."/>
            <person name="Mangin B."/>
            <person name="Burke J.M."/>
            <person name="Salse J."/>
            <person name="Munos S."/>
            <person name="Vincourt P."/>
            <person name="Rieseberg L.H."/>
            <person name="Langlade N.B."/>
        </authorList>
    </citation>
    <scope>NUCLEOTIDE SEQUENCE</scope>
    <source>
        <tissue evidence="2">Leaves</tissue>
    </source>
</reference>
<evidence type="ECO:0000313" key="2">
    <source>
        <dbReference type="EMBL" id="KAF5786960.1"/>
    </source>
</evidence>
<evidence type="ECO:0000313" key="3">
    <source>
        <dbReference type="Proteomes" id="UP000215914"/>
    </source>
</evidence>
<comment type="caution">
    <text evidence="2">The sequence shown here is derived from an EMBL/GenBank/DDBJ whole genome shotgun (WGS) entry which is preliminary data.</text>
</comment>
<dbReference type="Gramene" id="mRNA:HanXRQr2_Chr10g0447401">
    <property type="protein sequence ID" value="mRNA:HanXRQr2_Chr10g0447401"/>
    <property type="gene ID" value="HanXRQr2_Chr10g0447401"/>
</dbReference>
<evidence type="ECO:0000313" key="1">
    <source>
        <dbReference type="EMBL" id="KAF5786957.1"/>
    </source>
</evidence>
<dbReference type="Proteomes" id="UP000215914">
    <property type="component" value="Unassembled WGS sequence"/>
</dbReference>
<reference evidence="2" key="2">
    <citation type="submission" date="2020-06" db="EMBL/GenBank/DDBJ databases">
        <title>Helianthus annuus Genome sequencing and assembly Release 2.</title>
        <authorList>
            <person name="Gouzy J."/>
            <person name="Langlade N."/>
            <person name="Munos S."/>
        </authorList>
    </citation>
    <scope>NUCLEOTIDE SEQUENCE</scope>
    <source>
        <tissue evidence="2">Leaves</tissue>
    </source>
</reference>
<gene>
    <name evidence="1" type="ORF">HanXRQr2_Chr10g0447371</name>
    <name evidence="2" type="ORF">HanXRQr2_Chr10g0447401</name>
</gene>
<dbReference type="AlphaFoldDB" id="A0A9K3HZ48"/>
<dbReference type="Gramene" id="mRNA:HanXRQr2_Chr10g0447371">
    <property type="protein sequence ID" value="mRNA:HanXRQr2_Chr10g0447371"/>
    <property type="gene ID" value="HanXRQr2_Chr10g0447371"/>
</dbReference>
<dbReference type="EMBL" id="MNCJ02000325">
    <property type="protein sequence ID" value="KAF5786960.1"/>
    <property type="molecule type" value="Genomic_DNA"/>
</dbReference>